<dbReference type="AlphaFoldDB" id="A0A9Q3PXF2"/>
<name>A0A9Q3PXF2_9BASI</name>
<organism evidence="1 2">
    <name type="scientific">Austropuccinia psidii MF-1</name>
    <dbReference type="NCBI Taxonomy" id="1389203"/>
    <lineage>
        <taxon>Eukaryota</taxon>
        <taxon>Fungi</taxon>
        <taxon>Dikarya</taxon>
        <taxon>Basidiomycota</taxon>
        <taxon>Pucciniomycotina</taxon>
        <taxon>Pucciniomycetes</taxon>
        <taxon>Pucciniales</taxon>
        <taxon>Sphaerophragmiaceae</taxon>
        <taxon>Austropuccinia</taxon>
    </lineage>
</organism>
<protein>
    <submittedName>
        <fullName evidence="1">Uncharacterized protein</fullName>
    </submittedName>
</protein>
<evidence type="ECO:0000313" key="2">
    <source>
        <dbReference type="Proteomes" id="UP000765509"/>
    </source>
</evidence>
<dbReference type="Proteomes" id="UP000765509">
    <property type="component" value="Unassembled WGS sequence"/>
</dbReference>
<keyword evidence="2" id="KW-1185">Reference proteome</keyword>
<reference evidence="1" key="1">
    <citation type="submission" date="2021-03" db="EMBL/GenBank/DDBJ databases">
        <title>Draft genome sequence of rust myrtle Austropuccinia psidii MF-1, a brazilian biotype.</title>
        <authorList>
            <person name="Quecine M.C."/>
            <person name="Pachon D.M.R."/>
            <person name="Bonatelli M.L."/>
            <person name="Correr F.H."/>
            <person name="Franceschini L.M."/>
            <person name="Leite T.F."/>
            <person name="Margarido G.R.A."/>
            <person name="Almeida C.A."/>
            <person name="Ferrarezi J.A."/>
            <person name="Labate C.A."/>
        </authorList>
    </citation>
    <scope>NUCLEOTIDE SEQUENCE</scope>
    <source>
        <strain evidence="1">MF-1</strain>
    </source>
</reference>
<proteinExistence type="predicted"/>
<evidence type="ECO:0000313" key="1">
    <source>
        <dbReference type="EMBL" id="MBW0577654.1"/>
    </source>
</evidence>
<comment type="caution">
    <text evidence="1">The sequence shown here is derived from an EMBL/GenBank/DDBJ whole genome shotgun (WGS) entry which is preliminary data.</text>
</comment>
<accession>A0A9Q3PXF2</accession>
<sequence>MTTCRYSSMCICMCHNCSTQTHSSAGGDRQGVAFTPLQYKKHIKKLKSKNEPNDHDPPCTQSLGKFIYSFEPCTQITTNMKQKFIPTKHFIYQPFKNFLARFLQRAGIMESLHQNQQSQTPAGSPK</sequence>
<gene>
    <name evidence="1" type="ORF">O181_117369</name>
</gene>
<dbReference type="EMBL" id="AVOT02101082">
    <property type="protein sequence ID" value="MBW0577654.1"/>
    <property type="molecule type" value="Genomic_DNA"/>
</dbReference>